<dbReference type="InterPro" id="IPR023631">
    <property type="entry name" value="Amidase_dom"/>
</dbReference>
<evidence type="ECO:0000313" key="6">
    <source>
        <dbReference type="Proteomes" id="UP000245956"/>
    </source>
</evidence>
<feature type="compositionally biased region" description="Low complexity" evidence="1">
    <location>
        <begin position="1137"/>
        <end position="1146"/>
    </location>
</feature>
<feature type="compositionally biased region" description="Acidic residues" evidence="1">
    <location>
        <begin position="1221"/>
        <end position="1250"/>
    </location>
</feature>
<dbReference type="EMBL" id="LCWV01000015">
    <property type="protein sequence ID" value="PWI68243.1"/>
    <property type="molecule type" value="Genomic_DNA"/>
</dbReference>
<dbReference type="Pfam" id="PF05347">
    <property type="entry name" value="Complex1_LYR"/>
    <property type="match status" value="1"/>
</dbReference>
<feature type="domain" description="Scytalone dehydratase-like protein Arp1 N-terminal" evidence="4">
    <location>
        <begin position="57"/>
        <end position="167"/>
    </location>
</feature>
<dbReference type="InterPro" id="IPR058329">
    <property type="entry name" value="Arp1_N"/>
</dbReference>
<reference evidence="5 6" key="1">
    <citation type="journal article" date="2016" name="Front. Microbiol.">
        <title>Genome and transcriptome sequences reveal the specific parasitism of the nematophagous Purpureocillium lilacinum 36-1.</title>
        <authorList>
            <person name="Xie J."/>
            <person name="Li S."/>
            <person name="Mo C."/>
            <person name="Xiao X."/>
            <person name="Peng D."/>
            <person name="Wang G."/>
            <person name="Xiao Y."/>
        </authorList>
    </citation>
    <scope>NUCLEOTIDE SEQUENCE [LARGE SCALE GENOMIC DNA]</scope>
    <source>
        <strain evidence="5 6">36-1</strain>
    </source>
</reference>
<dbReference type="GO" id="GO:0016226">
    <property type="term" value="P:iron-sulfur cluster assembly"/>
    <property type="evidence" value="ECO:0007669"/>
    <property type="project" value="InterPro"/>
</dbReference>
<feature type="compositionally biased region" description="Basic and acidic residues" evidence="1">
    <location>
        <begin position="1365"/>
        <end position="1376"/>
    </location>
</feature>
<feature type="domain" description="Complex 1 LYR protein" evidence="3">
    <location>
        <begin position="742"/>
        <end position="800"/>
    </location>
</feature>
<gene>
    <name evidence="5" type="ORF">PCL_02012</name>
</gene>
<feature type="compositionally biased region" description="Basic and acidic residues" evidence="1">
    <location>
        <begin position="1392"/>
        <end position="1411"/>
    </location>
</feature>
<dbReference type="SUPFAM" id="SSF75304">
    <property type="entry name" value="Amidase signature (AS) enzymes"/>
    <property type="match status" value="1"/>
</dbReference>
<feature type="compositionally biased region" description="Polar residues" evidence="1">
    <location>
        <begin position="1200"/>
        <end position="1214"/>
    </location>
</feature>
<feature type="compositionally biased region" description="Low complexity" evidence="1">
    <location>
        <begin position="1512"/>
        <end position="1525"/>
    </location>
</feature>
<feature type="region of interest" description="Disordered" evidence="1">
    <location>
        <begin position="1021"/>
        <end position="1062"/>
    </location>
</feature>
<proteinExistence type="predicted"/>
<dbReference type="Proteomes" id="UP000245956">
    <property type="component" value="Unassembled WGS sequence"/>
</dbReference>
<dbReference type="PANTHER" id="PTHR46310">
    <property type="entry name" value="AMIDASE 1"/>
    <property type="match status" value="1"/>
</dbReference>
<dbReference type="InterPro" id="IPR008011">
    <property type="entry name" value="Complex1_LYR_dom"/>
</dbReference>
<dbReference type="InterPro" id="IPR045297">
    <property type="entry name" value="Complex1_LYR_LYRM4"/>
</dbReference>
<feature type="compositionally biased region" description="Basic and acidic residues" evidence="1">
    <location>
        <begin position="1661"/>
        <end position="1687"/>
    </location>
</feature>
<accession>A0A2U3E172</accession>
<name>A0A2U3E172_PURLI</name>
<dbReference type="Pfam" id="PF26053">
    <property type="entry name" value="DUF8016"/>
    <property type="match status" value="1"/>
</dbReference>
<feature type="compositionally biased region" description="Pro residues" evidence="1">
    <location>
        <begin position="1500"/>
        <end position="1511"/>
    </location>
</feature>
<dbReference type="Pfam" id="PF01425">
    <property type="entry name" value="Amidase"/>
    <property type="match status" value="1"/>
</dbReference>
<evidence type="ECO:0000259" key="4">
    <source>
        <dbReference type="Pfam" id="PF26053"/>
    </source>
</evidence>
<feature type="compositionally biased region" description="Basic and acidic residues" evidence="1">
    <location>
        <begin position="1039"/>
        <end position="1049"/>
    </location>
</feature>
<dbReference type="CDD" id="cd20264">
    <property type="entry name" value="Complex1_LYR_LYRM4"/>
    <property type="match status" value="1"/>
</dbReference>
<sequence>MRYRQLLVAAATLIQPKATDAYKLVSTGSTVQLNGIPYYVPQASVGRIEVALPKTSDGLGLLPITVISSASKTFGPADFESVKIKFSQTDDVFQDGFLNGSLQYSLPPIAQYVMLTQPSALYLQGQGTYPKSINDCTIFSSKHNTSFPQGPYFISHTGFLYQAHRLYSDTQGAFTETSVLNPDGSYSVLPANIPGQSLAVAVPSRLYFTKTPEKPLAGVRLGVKDIFDVKGLKTANANRAWYNLYPAANVTALAVQNLIDAGVVIVGKMKTSQFAIGETATADWVDVHAPFNPRGDGYQDPSSSSAGPAAGTASYPWLDIAIGSDTGGSIRSPSQIQGVFGNRPSHGLVTLANTMPIAPGLDTAGIFARDPKLWRTAAKALYRENMTFIDKFPSSILTVGFPTDTTSELASMFSGFLKRLSDFLSANTTPFNLTASWASSRPGGQPFDVFINNTYEIITAAEQTKLVRDPFYADYAAAHDGRLPFVNPSPLDRWAVADAFPGALDSAKAKQRQFREWIDSVVLAGDPETCSKHLFVYVPRTPRPKYRNAYLQGVTPPAAFSTSRISVIGEVPDLVVPIGEMAYKSAITNHTEYLPVTVDLMARKGCDGMLFSLVERLLEEGIIGVSKPGRSLLGGGDILLRRMVQIRWYSGTPELRRKMLGEMEVGISPIGPAALSAPMLKGAGTRAQSAAAAASVGANGAAFIHHRPSSSSLYLAAFSSLPNHTHRRDMSVVGTLKGDMPQQVRSLYRQLLRQGDQFAAYNFREYAKRRTRDAFRENKNVQDSRQIQELVQKGLKELQVLKRQTVISQFYQLDRLVVEGGISGRESGDHGEVMRQKEQGVGKGRDYVITLTVVHWLFGASQASSQNCNHQSELQPSIQSSHRSRDVPAVSRIGHQSTPAIVAIPKTVHRSNHTCQARSQVRGGSPDVALHRAVAIATPWLQERANRGGYAEHDDFEGLPVRQWRQEWVSIAPPPQQELQQQNDVWSLELIHGMPKDSNLLPPHSQELLRAARSGRLYKRPAPVENEDDDADADPDAAPAEKAEKKEEESQSQGFSIKLWKQTPRNVEAPAVSHLAKRRKGTVAIASKTVEDKYTGPTVTRATVRRLDAAGNPYTEEVTLAEGHHVDGEIISTREVAAATGGDALAPAPPPQRRRPPPPKRKAKAGPGRGKKKIKTPLPGEGPTSAPAPLVDGAVAAIKTESQGENGATSTDANTPKEDSEMADGDEEDDDDDGDEGDEGEEGEEGDGQDQDQRPAPDRDQDHEMPDAAISIDPPSEVVSSDKEPVPKEPTPPNPLTLAPPIGSLAAGSPRTEGSPLKNVTLLSPTEPSEPQDLQPLSVEPTQATDVETVVESTVAEPPSTIVGEEPREATERDIPAAEPTSAEPLAVVSPPKERSPSQQAIKDETPKDEALLPPPPEQVGNIDSPKPDEGRSDEDKSREGEGYSGPHRPPLSQFDSAMTEDTIKPDDSASVRYPLTESGAPSEVGTASVEGSKEAGPPATEPSPPPPKPVSPQEEQQQDQDQPQSSTDDKTDLIGGLMGELDRQAAEGEKPVEPAAEQVSPPKEPSPREPTPQPEAVPEPAPEPPVAEPEVAPEPPKEPSPLDNTIKEESTPVPDKPQTEEGSASAEAKDEAMPDAPAAEAVPPAEPTPPAPAVVDEPPAEAKDEPPAEVKDEPPAEVKDEQEKEQ</sequence>
<feature type="compositionally biased region" description="Basic and acidic residues" evidence="1">
    <location>
        <begin position="1426"/>
        <end position="1442"/>
    </location>
</feature>
<evidence type="ECO:0000256" key="1">
    <source>
        <dbReference type="SAM" id="MobiDB-lite"/>
    </source>
</evidence>
<dbReference type="InterPro" id="IPR036928">
    <property type="entry name" value="AS_sf"/>
</dbReference>
<dbReference type="PANTHER" id="PTHR46310:SF7">
    <property type="entry name" value="AMIDASE 1"/>
    <property type="match status" value="1"/>
</dbReference>
<feature type="compositionally biased region" description="Pro residues" evidence="1">
    <location>
        <begin position="1563"/>
        <end position="1588"/>
    </location>
</feature>
<protein>
    <submittedName>
        <fullName evidence="5">Uncharacterized protein</fullName>
    </submittedName>
</protein>
<dbReference type="Gene3D" id="3.90.1300.10">
    <property type="entry name" value="Amidase signature (AS) domain"/>
    <property type="match status" value="1"/>
</dbReference>
<feature type="compositionally biased region" description="Basic residues" evidence="1">
    <location>
        <begin position="1152"/>
        <end position="1175"/>
    </location>
</feature>
<feature type="compositionally biased region" description="Acidic residues" evidence="1">
    <location>
        <begin position="1025"/>
        <end position="1035"/>
    </location>
</feature>
<feature type="compositionally biased region" description="Low complexity" evidence="1">
    <location>
        <begin position="1635"/>
        <end position="1644"/>
    </location>
</feature>
<evidence type="ECO:0000259" key="2">
    <source>
        <dbReference type="Pfam" id="PF01425"/>
    </source>
</evidence>
<feature type="compositionally biased region" description="Basic and acidic residues" evidence="1">
    <location>
        <begin position="1541"/>
        <end position="1553"/>
    </location>
</feature>
<organism evidence="5 6">
    <name type="scientific">Purpureocillium lilacinum</name>
    <name type="common">Paecilomyces lilacinus</name>
    <dbReference type="NCBI Taxonomy" id="33203"/>
    <lineage>
        <taxon>Eukaryota</taxon>
        <taxon>Fungi</taxon>
        <taxon>Dikarya</taxon>
        <taxon>Ascomycota</taxon>
        <taxon>Pezizomycotina</taxon>
        <taxon>Sordariomycetes</taxon>
        <taxon>Hypocreomycetidae</taxon>
        <taxon>Hypocreales</taxon>
        <taxon>Ophiocordycipitaceae</taxon>
        <taxon>Purpureocillium</taxon>
    </lineage>
</organism>
<evidence type="ECO:0000313" key="5">
    <source>
        <dbReference type="EMBL" id="PWI68243.1"/>
    </source>
</evidence>
<feature type="compositionally biased region" description="Basic and acidic residues" evidence="1">
    <location>
        <begin position="1251"/>
        <end position="1266"/>
    </location>
</feature>
<evidence type="ECO:0000259" key="3">
    <source>
        <dbReference type="Pfam" id="PF05347"/>
    </source>
</evidence>
<feature type="region of interest" description="Disordered" evidence="1">
    <location>
        <begin position="1131"/>
        <end position="1687"/>
    </location>
</feature>
<comment type="caution">
    <text evidence="5">The sequence shown here is derived from an EMBL/GenBank/DDBJ whole genome shotgun (WGS) entry which is preliminary data.</text>
</comment>
<feature type="domain" description="Amidase" evidence="2">
    <location>
        <begin position="207"/>
        <end position="370"/>
    </location>
</feature>